<feature type="region of interest" description="Disordered" evidence="11">
    <location>
        <begin position="393"/>
        <end position="415"/>
    </location>
</feature>
<feature type="transmembrane region" description="Helical" evidence="12">
    <location>
        <begin position="869"/>
        <end position="888"/>
    </location>
</feature>
<dbReference type="OrthoDB" id="9807843at2"/>
<dbReference type="InterPro" id="IPR018303">
    <property type="entry name" value="ATPase_P-typ_P_site"/>
</dbReference>
<keyword evidence="15" id="KW-1185">Reference proteome</keyword>
<dbReference type="Pfam" id="PF00122">
    <property type="entry name" value="E1-E2_ATPase"/>
    <property type="match status" value="1"/>
</dbReference>
<dbReference type="GO" id="GO:0005524">
    <property type="term" value="F:ATP binding"/>
    <property type="evidence" value="ECO:0007669"/>
    <property type="project" value="UniProtKB-KW"/>
</dbReference>
<dbReference type="GO" id="GO:0036376">
    <property type="term" value="P:sodium ion export across plasma membrane"/>
    <property type="evidence" value="ECO:0007669"/>
    <property type="project" value="TreeGrafter"/>
</dbReference>
<keyword evidence="7" id="KW-0067">ATP-binding</keyword>
<dbReference type="InterPro" id="IPR044492">
    <property type="entry name" value="P_typ_ATPase_HD_dom"/>
</dbReference>
<evidence type="ECO:0000256" key="3">
    <source>
        <dbReference type="ARBA" id="ARBA00022475"/>
    </source>
</evidence>
<evidence type="ECO:0000256" key="2">
    <source>
        <dbReference type="ARBA" id="ARBA00005675"/>
    </source>
</evidence>
<feature type="transmembrane region" description="Helical" evidence="12">
    <location>
        <begin position="246"/>
        <end position="268"/>
    </location>
</feature>
<sequence>MTDIKRGWSEPVEAVLDGLDTRRKGLTHEEVRHRRETHGTNSLPEAPRPSPLVRFARQFNNLLILVLIAAAGITAVLGHWIDTFVILAVVVINAVIGFVQEGRAESALAALRDMLAPNAAVLRDGERQTVPAADLVPGDIVLLDAGDKVPADLRLIETAGMTIEEAILTGESVPVQKGTEPVEPDAALGDRASMAFSGTMVSEGSATGVVTATGGETEIGRISGLVAGVETLTTPLIRQIGEFAKYLTSAILLLSAALLAFTTLVRGMAFDESFMIVVGLFVAAIPEGLPAVLTVTLAIGVQAMANRNAIIRRLPAIETIGSVSVICTDKTGTLTRNEMVVETVVTADGEHRITGDGYAPEGRVMREDAEVEAGPVLAGVGLVSGLCNGAALRTGADHDDEEDGEEAAASEGWHVEGDPMEGALLALAGKLGQPWRDRPSARDTIPFDARYRYMAVLHDTEDGQLILLKGAPEAVLERCDSQMTPEGARPIDRNWWQEQAERVASNGQRVLALARKEHAGDRLSHEDVEDGLTLLGLAGLIDPPRAEAIDAVAECHAAGIRVKMITGDHKGTAAAIGRQIGIENTDAVLTGADIDKFEDEALRDAAEATGVFARTSPEHKLRLVTALQSRGATVAMTGDGVNDAPALKRADAGIAMGQKGSQAAREASDLVLADDNFASIAAAVREGRTVYDNILKVITWTLPTNGGESLTIILAVLLGVALPVTPLQILWINMITAVALGLTLAFEPTEERAMERPPRPAAQKLLAGRLLWRVLFVSVLMVSGIFTIYGWAIGRGLPEEVARTIVVNTLVVMEIFYLFSVRYTHGTAFTWQGIVGTRAVLIGVGITILAQVAFTYLPFANLVFGSRPLGLIEGLAIIGAGVSLLILVEGEKYLAHKWVGASS</sequence>
<reference evidence="14 15" key="1">
    <citation type="submission" date="2015-09" db="EMBL/GenBank/DDBJ databases">
        <authorList>
            <person name="Jackson K.R."/>
            <person name="Lunt B.L."/>
            <person name="Fisher J.N.B."/>
            <person name="Gardner A.V."/>
            <person name="Bailey M.E."/>
            <person name="Deus L.M."/>
            <person name="Earl A.S."/>
            <person name="Gibby P.D."/>
            <person name="Hartmann K.A."/>
            <person name="Liu J.E."/>
            <person name="Manci A.M."/>
            <person name="Nielsen D.A."/>
            <person name="Solomon M.B."/>
            <person name="Breakwell D.P."/>
            <person name="Burnett S.H."/>
            <person name="Grose J.H."/>
        </authorList>
    </citation>
    <scope>NUCLEOTIDE SEQUENCE [LARGE SCALE GENOMIC DNA]</scope>
    <source>
        <strain evidence="14 15">CECT 7799</strain>
    </source>
</reference>
<feature type="region of interest" description="Disordered" evidence="11">
    <location>
        <begin position="26"/>
        <end position="47"/>
    </location>
</feature>
<dbReference type="STRING" id="313367.JSE7799_01338"/>
<feature type="domain" description="Cation-transporting P-type ATPase N-terminal" evidence="13">
    <location>
        <begin position="6"/>
        <end position="79"/>
    </location>
</feature>
<dbReference type="PRINTS" id="PR00120">
    <property type="entry name" value="HATPASE"/>
</dbReference>
<dbReference type="EMBL" id="CYPR01000082">
    <property type="protein sequence ID" value="CUH37907.1"/>
    <property type="molecule type" value="Genomic_DNA"/>
</dbReference>
<evidence type="ECO:0000256" key="6">
    <source>
        <dbReference type="ARBA" id="ARBA00022741"/>
    </source>
</evidence>
<dbReference type="Gene3D" id="1.20.1110.10">
    <property type="entry name" value="Calcium-transporting ATPase, transmembrane domain"/>
    <property type="match status" value="1"/>
</dbReference>
<proteinExistence type="inferred from homology"/>
<dbReference type="InterPro" id="IPR006068">
    <property type="entry name" value="ATPase_P-typ_cation-transptr_C"/>
</dbReference>
<dbReference type="PANTHER" id="PTHR43294:SF21">
    <property type="entry name" value="CATION TRANSPORTING ATPASE"/>
    <property type="match status" value="1"/>
</dbReference>
<dbReference type="SUPFAM" id="SSF81653">
    <property type="entry name" value="Calcium ATPase, transduction domain A"/>
    <property type="match status" value="1"/>
</dbReference>
<dbReference type="InterPro" id="IPR004014">
    <property type="entry name" value="ATPase_P-typ_cation-transptr_N"/>
</dbReference>
<dbReference type="PROSITE" id="PS00154">
    <property type="entry name" value="ATPASE_E1_E2"/>
    <property type="match status" value="1"/>
</dbReference>
<evidence type="ECO:0000256" key="8">
    <source>
        <dbReference type="ARBA" id="ARBA00022967"/>
    </source>
</evidence>
<keyword evidence="4 12" id="KW-0812">Transmembrane</keyword>
<comment type="similarity">
    <text evidence="2">Belongs to the cation transport ATPase (P-type) (TC 3.A.3) family. Type IIA subfamily.</text>
</comment>
<feature type="transmembrane region" description="Helical" evidence="12">
    <location>
        <begin position="83"/>
        <end position="99"/>
    </location>
</feature>
<dbReference type="RefSeq" id="WP_055662933.1">
    <property type="nucleotide sequence ID" value="NZ_CYPR01000082.1"/>
</dbReference>
<feature type="transmembrane region" description="Helical" evidence="12">
    <location>
        <begin position="770"/>
        <end position="793"/>
    </location>
</feature>
<dbReference type="SFLD" id="SFLDG00002">
    <property type="entry name" value="C1.7:_P-type_atpase_like"/>
    <property type="match status" value="1"/>
</dbReference>
<keyword evidence="3" id="KW-1003">Cell membrane</keyword>
<dbReference type="InterPro" id="IPR059000">
    <property type="entry name" value="ATPase_P-type_domA"/>
</dbReference>
<comment type="subcellular location">
    <subcellularLocation>
        <location evidence="1">Cell membrane</location>
        <topology evidence="1">Multi-pass membrane protein</topology>
    </subcellularLocation>
</comment>
<dbReference type="InterPro" id="IPR036412">
    <property type="entry name" value="HAD-like_sf"/>
</dbReference>
<dbReference type="Pfam" id="PF13246">
    <property type="entry name" value="Cation_ATPase"/>
    <property type="match status" value="1"/>
</dbReference>
<gene>
    <name evidence="14" type="primary">ctpF</name>
    <name evidence="14" type="ORF">JSE7799_01338</name>
</gene>
<dbReference type="GO" id="GO:0005391">
    <property type="term" value="F:P-type sodium:potassium-exchanging transporter activity"/>
    <property type="evidence" value="ECO:0007669"/>
    <property type="project" value="TreeGrafter"/>
</dbReference>
<dbReference type="GO" id="GO:0046872">
    <property type="term" value="F:metal ion binding"/>
    <property type="evidence" value="ECO:0007669"/>
    <property type="project" value="UniProtKB-KW"/>
</dbReference>
<dbReference type="Gene3D" id="3.40.50.1000">
    <property type="entry name" value="HAD superfamily/HAD-like"/>
    <property type="match status" value="1"/>
</dbReference>
<keyword evidence="10 12" id="KW-0472">Membrane</keyword>
<dbReference type="InterPro" id="IPR023299">
    <property type="entry name" value="ATPase_P-typ_cyto_dom_N"/>
</dbReference>
<dbReference type="GO" id="GO:0016887">
    <property type="term" value="F:ATP hydrolysis activity"/>
    <property type="evidence" value="ECO:0007669"/>
    <property type="project" value="InterPro"/>
</dbReference>
<dbReference type="SFLD" id="SFLDS00003">
    <property type="entry name" value="Haloacid_Dehalogenase"/>
    <property type="match status" value="1"/>
</dbReference>
<organism evidence="14 15">
    <name type="scientific">Jannaschia seosinensis</name>
    <dbReference type="NCBI Taxonomy" id="313367"/>
    <lineage>
        <taxon>Bacteria</taxon>
        <taxon>Pseudomonadati</taxon>
        <taxon>Pseudomonadota</taxon>
        <taxon>Alphaproteobacteria</taxon>
        <taxon>Rhodobacterales</taxon>
        <taxon>Roseobacteraceae</taxon>
        <taxon>Jannaschia</taxon>
    </lineage>
</organism>
<dbReference type="SMART" id="SM00831">
    <property type="entry name" value="Cation_ATPase_N"/>
    <property type="match status" value="1"/>
</dbReference>
<dbReference type="NCBIfam" id="TIGR01494">
    <property type="entry name" value="ATPase_P-type"/>
    <property type="match status" value="2"/>
</dbReference>
<dbReference type="Proteomes" id="UP000049455">
    <property type="component" value="Unassembled WGS sequence"/>
</dbReference>
<feature type="transmembrane region" description="Helical" evidence="12">
    <location>
        <begin position="59"/>
        <end position="77"/>
    </location>
</feature>
<feature type="transmembrane region" description="Helical" evidence="12">
    <location>
        <begin position="706"/>
        <end position="724"/>
    </location>
</feature>
<keyword evidence="6" id="KW-0547">Nucleotide-binding</keyword>
<evidence type="ECO:0000259" key="13">
    <source>
        <dbReference type="SMART" id="SM00831"/>
    </source>
</evidence>
<dbReference type="GO" id="GO:0030007">
    <property type="term" value="P:intracellular potassium ion homeostasis"/>
    <property type="evidence" value="ECO:0007669"/>
    <property type="project" value="TreeGrafter"/>
</dbReference>
<evidence type="ECO:0000256" key="10">
    <source>
        <dbReference type="ARBA" id="ARBA00023136"/>
    </source>
</evidence>
<dbReference type="SUPFAM" id="SSF81665">
    <property type="entry name" value="Calcium ATPase, transmembrane domain M"/>
    <property type="match status" value="1"/>
</dbReference>
<evidence type="ECO:0000256" key="12">
    <source>
        <dbReference type="SAM" id="Phobius"/>
    </source>
</evidence>
<dbReference type="SUPFAM" id="SSF81660">
    <property type="entry name" value="Metal cation-transporting ATPase, ATP-binding domain N"/>
    <property type="match status" value="1"/>
</dbReference>
<evidence type="ECO:0000313" key="15">
    <source>
        <dbReference type="Proteomes" id="UP000049455"/>
    </source>
</evidence>
<evidence type="ECO:0000313" key="14">
    <source>
        <dbReference type="EMBL" id="CUH37907.1"/>
    </source>
</evidence>
<evidence type="ECO:0000256" key="4">
    <source>
        <dbReference type="ARBA" id="ARBA00022692"/>
    </source>
</evidence>
<protein>
    <submittedName>
        <fullName evidence="14">Putative cation-transporting ATPase F</fullName>
        <ecNumber evidence="14">3.6.3.-</ecNumber>
    </submittedName>
</protein>
<feature type="compositionally biased region" description="Acidic residues" evidence="11">
    <location>
        <begin position="398"/>
        <end position="408"/>
    </location>
</feature>
<dbReference type="Gene3D" id="2.70.150.10">
    <property type="entry name" value="Calcium-transporting ATPase, cytoplasmic transduction domain A"/>
    <property type="match status" value="1"/>
</dbReference>
<dbReference type="InterPro" id="IPR001757">
    <property type="entry name" value="P_typ_ATPase"/>
</dbReference>
<dbReference type="GO" id="GO:1902600">
    <property type="term" value="P:proton transmembrane transport"/>
    <property type="evidence" value="ECO:0007669"/>
    <property type="project" value="TreeGrafter"/>
</dbReference>
<evidence type="ECO:0000256" key="11">
    <source>
        <dbReference type="SAM" id="MobiDB-lite"/>
    </source>
</evidence>
<keyword evidence="5" id="KW-0479">Metal-binding</keyword>
<dbReference type="Pfam" id="PF00689">
    <property type="entry name" value="Cation_ATPase_C"/>
    <property type="match status" value="1"/>
</dbReference>
<name>A0A0M7B9Y5_9RHOB</name>
<dbReference type="InterPro" id="IPR050510">
    <property type="entry name" value="Cation_transp_ATPase_P-type"/>
</dbReference>
<dbReference type="Pfam" id="PF00690">
    <property type="entry name" value="Cation_ATPase_N"/>
    <property type="match status" value="1"/>
</dbReference>
<dbReference type="PRINTS" id="PR00119">
    <property type="entry name" value="CATATPASE"/>
</dbReference>
<evidence type="ECO:0000256" key="5">
    <source>
        <dbReference type="ARBA" id="ARBA00022723"/>
    </source>
</evidence>
<keyword evidence="9 12" id="KW-1133">Transmembrane helix</keyword>
<feature type="transmembrane region" description="Helical" evidence="12">
    <location>
        <begin position="730"/>
        <end position="749"/>
    </location>
</feature>
<dbReference type="GO" id="GO:0005886">
    <property type="term" value="C:plasma membrane"/>
    <property type="evidence" value="ECO:0007669"/>
    <property type="project" value="UniProtKB-SubCell"/>
</dbReference>
<feature type="transmembrane region" description="Helical" evidence="12">
    <location>
        <begin position="835"/>
        <end position="857"/>
    </location>
</feature>
<dbReference type="InterPro" id="IPR023214">
    <property type="entry name" value="HAD_sf"/>
</dbReference>
<dbReference type="AlphaFoldDB" id="A0A0M7B9Y5"/>
<keyword evidence="8" id="KW-1278">Translocase</keyword>
<dbReference type="GO" id="GO:0006883">
    <property type="term" value="P:intracellular sodium ion homeostasis"/>
    <property type="evidence" value="ECO:0007669"/>
    <property type="project" value="TreeGrafter"/>
</dbReference>
<dbReference type="EC" id="3.6.3.-" evidence="14"/>
<accession>A0A0M7B9Y5</accession>
<keyword evidence="14" id="KW-0378">Hydrolase</keyword>
<dbReference type="InterPro" id="IPR023298">
    <property type="entry name" value="ATPase_P-typ_TM_dom_sf"/>
</dbReference>
<dbReference type="SFLD" id="SFLDF00027">
    <property type="entry name" value="p-type_atpase"/>
    <property type="match status" value="1"/>
</dbReference>
<evidence type="ECO:0000256" key="7">
    <source>
        <dbReference type="ARBA" id="ARBA00022840"/>
    </source>
</evidence>
<feature type="transmembrane region" description="Helical" evidence="12">
    <location>
        <begin position="805"/>
        <end position="823"/>
    </location>
</feature>
<dbReference type="Gene3D" id="3.40.1110.10">
    <property type="entry name" value="Calcium-transporting ATPase, cytoplasmic domain N"/>
    <property type="match status" value="1"/>
</dbReference>
<dbReference type="PANTHER" id="PTHR43294">
    <property type="entry name" value="SODIUM/POTASSIUM-TRANSPORTING ATPASE SUBUNIT ALPHA"/>
    <property type="match status" value="1"/>
</dbReference>
<evidence type="ECO:0000256" key="1">
    <source>
        <dbReference type="ARBA" id="ARBA00004651"/>
    </source>
</evidence>
<evidence type="ECO:0000256" key="9">
    <source>
        <dbReference type="ARBA" id="ARBA00022989"/>
    </source>
</evidence>
<dbReference type="GO" id="GO:1990573">
    <property type="term" value="P:potassium ion import across plasma membrane"/>
    <property type="evidence" value="ECO:0007669"/>
    <property type="project" value="TreeGrafter"/>
</dbReference>
<dbReference type="SUPFAM" id="SSF56784">
    <property type="entry name" value="HAD-like"/>
    <property type="match status" value="1"/>
</dbReference>
<dbReference type="FunFam" id="2.70.150.10:FF:000016">
    <property type="entry name" value="Calcium-transporting P-type ATPase putative"/>
    <property type="match status" value="1"/>
</dbReference>
<dbReference type="InterPro" id="IPR008250">
    <property type="entry name" value="ATPase_P-typ_transduc_dom_A_sf"/>
</dbReference>
<feature type="transmembrane region" description="Helical" evidence="12">
    <location>
        <begin position="274"/>
        <end position="303"/>
    </location>
</feature>